<organism evidence="3 4">
    <name type="scientific">Absidia repens</name>
    <dbReference type="NCBI Taxonomy" id="90262"/>
    <lineage>
        <taxon>Eukaryota</taxon>
        <taxon>Fungi</taxon>
        <taxon>Fungi incertae sedis</taxon>
        <taxon>Mucoromycota</taxon>
        <taxon>Mucoromycotina</taxon>
        <taxon>Mucoromycetes</taxon>
        <taxon>Mucorales</taxon>
        <taxon>Cunninghamellaceae</taxon>
        <taxon>Absidia</taxon>
    </lineage>
</organism>
<name>A0A1X2ILH2_9FUNG</name>
<feature type="region of interest" description="Disordered" evidence="1">
    <location>
        <begin position="534"/>
        <end position="613"/>
    </location>
</feature>
<feature type="compositionally biased region" description="Basic and acidic residues" evidence="1">
    <location>
        <begin position="310"/>
        <end position="330"/>
    </location>
</feature>
<dbReference type="Gene3D" id="1.20.140.150">
    <property type="match status" value="1"/>
</dbReference>
<feature type="compositionally biased region" description="Polar residues" evidence="1">
    <location>
        <begin position="538"/>
        <end position="582"/>
    </location>
</feature>
<dbReference type="AlphaFoldDB" id="A0A1X2ILH2"/>
<gene>
    <name evidence="3" type="ORF">BCR42DRAFT_489949</name>
</gene>
<keyword evidence="2" id="KW-0472">Membrane</keyword>
<protein>
    <recommendedName>
        <fullName evidence="5">SUR7/PalI family-domain-containing protein</fullName>
    </recommendedName>
</protein>
<keyword evidence="4" id="KW-1185">Reference proteome</keyword>
<keyword evidence="2" id="KW-0812">Transmembrane</keyword>
<keyword evidence="2" id="KW-1133">Transmembrane helix</keyword>
<comment type="caution">
    <text evidence="3">The sequence shown here is derived from an EMBL/GenBank/DDBJ whole genome shotgun (WGS) entry which is preliminary data.</text>
</comment>
<dbReference type="PROSITE" id="PS51257">
    <property type="entry name" value="PROKAR_LIPOPROTEIN"/>
    <property type="match status" value="1"/>
</dbReference>
<feature type="compositionally biased region" description="Low complexity" evidence="1">
    <location>
        <begin position="371"/>
        <end position="392"/>
    </location>
</feature>
<feature type="region of interest" description="Disordered" evidence="1">
    <location>
        <begin position="310"/>
        <end position="468"/>
    </location>
</feature>
<evidence type="ECO:0000313" key="3">
    <source>
        <dbReference type="EMBL" id="ORZ18611.1"/>
    </source>
</evidence>
<dbReference type="Proteomes" id="UP000193560">
    <property type="component" value="Unassembled WGS sequence"/>
</dbReference>
<evidence type="ECO:0000256" key="1">
    <source>
        <dbReference type="SAM" id="MobiDB-lite"/>
    </source>
</evidence>
<dbReference type="OrthoDB" id="2262162at2759"/>
<feature type="region of interest" description="Disordered" evidence="1">
    <location>
        <begin position="247"/>
        <end position="289"/>
    </location>
</feature>
<feature type="compositionally biased region" description="Polar residues" evidence="1">
    <location>
        <begin position="420"/>
        <end position="433"/>
    </location>
</feature>
<feature type="transmembrane region" description="Helical" evidence="2">
    <location>
        <begin position="21"/>
        <end position="39"/>
    </location>
</feature>
<dbReference type="EMBL" id="MCGE01000008">
    <property type="protein sequence ID" value="ORZ18611.1"/>
    <property type="molecule type" value="Genomic_DNA"/>
</dbReference>
<feature type="transmembrane region" description="Helical" evidence="2">
    <location>
        <begin position="211"/>
        <end position="231"/>
    </location>
</feature>
<proteinExistence type="predicted"/>
<accession>A0A1X2ILH2</accession>
<feature type="transmembrane region" description="Helical" evidence="2">
    <location>
        <begin position="126"/>
        <end position="145"/>
    </location>
</feature>
<feature type="compositionally biased region" description="Basic and acidic residues" evidence="1">
    <location>
        <begin position="346"/>
        <end position="355"/>
    </location>
</feature>
<sequence length="635" mass="70877">MPTYKRSSYDLFIHKVLLPNIRTILLVLAVVALGCGSWLETNTSNDCAFQNTISVFEVSIYQNISDPYALTPSSVTFGLWKHCFYYAQNCTCTPIRLNYQLDAEQSIYAATNNQTMPTIDANHASYIRLIPLIMALILSTASFGYSFWANRSHSRPLFFWINGAVALLAAALVALALGYTYQSYKSSIVSACQAVNDQSVRCASMSPKLEVILLALALGLLVLSSALFGCVRKPDFGDSTTHEIYIDEKSPSSSSSKRPSTLFEPTNRKSGGRLSRPSESLAASKNPAMYDMSSDEALEAWRDATLLERHEQQRQHDHHYYQQQEQHQHDMWAMPLRPPPPPAALNDRRSNDHMYNRQPSSDTRAYPTNGTSSTPSSSSASVSSSSLLPSAVDMYSGNENDKKHQQYRRRSSSSPRQEKTQYYQDGDISSGSNELLPPTLPFAGHPQRRRKSSSQPQHQLRPISHASGNTFGAEGVLLMDNSPLSSTCTLEEQQHHRTRHYSDASFRANTPTSYNYDHHHSGSHESVCFTPTFHHRSSSGVSTASQQHQQYNDGMTPPLTATNGRRKNSNGSPTVLYQHTLGSSHHHSRSSSSHQQSHVPTLQIPPPSRHPLNHKVIKDERIGAYFQQHQPNRTP</sequence>
<reference evidence="3 4" key="1">
    <citation type="submission" date="2016-07" db="EMBL/GenBank/DDBJ databases">
        <title>Pervasive Adenine N6-methylation of Active Genes in Fungi.</title>
        <authorList>
            <consortium name="DOE Joint Genome Institute"/>
            <person name="Mondo S.J."/>
            <person name="Dannebaum R.O."/>
            <person name="Kuo R.C."/>
            <person name="Labutti K."/>
            <person name="Haridas S."/>
            <person name="Kuo A."/>
            <person name="Salamov A."/>
            <person name="Ahrendt S.R."/>
            <person name="Lipzen A."/>
            <person name="Sullivan W."/>
            <person name="Andreopoulos W.B."/>
            <person name="Clum A."/>
            <person name="Lindquist E."/>
            <person name="Daum C."/>
            <person name="Ramamoorthy G.K."/>
            <person name="Gryganskyi A."/>
            <person name="Culley D."/>
            <person name="Magnuson J.K."/>
            <person name="James T.Y."/>
            <person name="O'Malley M.A."/>
            <person name="Stajich J.E."/>
            <person name="Spatafora J.W."/>
            <person name="Visel A."/>
            <person name="Grigoriev I.V."/>
        </authorList>
    </citation>
    <scope>NUCLEOTIDE SEQUENCE [LARGE SCALE GENOMIC DNA]</scope>
    <source>
        <strain evidence="3 4">NRRL 1336</strain>
    </source>
</reference>
<evidence type="ECO:0000313" key="4">
    <source>
        <dbReference type="Proteomes" id="UP000193560"/>
    </source>
</evidence>
<evidence type="ECO:0008006" key="5">
    <source>
        <dbReference type="Google" id="ProtNLM"/>
    </source>
</evidence>
<feature type="compositionally biased region" description="Low complexity" evidence="1">
    <location>
        <begin position="251"/>
        <end position="260"/>
    </location>
</feature>
<evidence type="ECO:0000256" key="2">
    <source>
        <dbReference type="SAM" id="Phobius"/>
    </source>
</evidence>
<feature type="transmembrane region" description="Helical" evidence="2">
    <location>
        <begin position="157"/>
        <end position="181"/>
    </location>
</feature>
<feature type="compositionally biased region" description="Polar residues" evidence="1">
    <location>
        <begin position="357"/>
        <end position="370"/>
    </location>
</feature>